<evidence type="ECO:0000313" key="2">
    <source>
        <dbReference type="EMBL" id="MDT8978714.1"/>
    </source>
</evidence>
<comment type="caution">
    <text evidence="2">The sequence shown here is derived from an EMBL/GenBank/DDBJ whole genome shotgun (WGS) entry which is preliminary data.</text>
</comment>
<dbReference type="CDD" id="cd00077">
    <property type="entry name" value="HDc"/>
    <property type="match status" value="1"/>
</dbReference>
<name>A0AAJ2K1U8_9BACL</name>
<feature type="domain" description="HD/PDEase" evidence="1">
    <location>
        <begin position="55"/>
        <end position="274"/>
    </location>
</feature>
<reference evidence="3" key="1">
    <citation type="submission" date="2023-09" db="EMBL/GenBank/DDBJ databases">
        <title>Paenibacillus sp. chi10 Genome sequencing and assembly.</title>
        <authorList>
            <person name="Kim I."/>
        </authorList>
    </citation>
    <scope>NUCLEOTIDE SEQUENCE [LARGE SCALE GENOMIC DNA]</scope>
    <source>
        <strain evidence="3">chi10</strain>
    </source>
</reference>
<organism evidence="2 3">
    <name type="scientific">Paenibacillus suaedae</name>
    <dbReference type="NCBI Taxonomy" id="3077233"/>
    <lineage>
        <taxon>Bacteria</taxon>
        <taxon>Bacillati</taxon>
        <taxon>Bacillota</taxon>
        <taxon>Bacilli</taxon>
        <taxon>Bacillales</taxon>
        <taxon>Paenibacillaceae</taxon>
        <taxon>Paenibacillus</taxon>
    </lineage>
</organism>
<accession>A0AAJ2K1U8</accession>
<sequence length="521" mass="60044">MNLLKDLQLVRSIIDPIHGVIKLTMDEMLVIEDPLFRRLHHVRQNSFLYKVFPSAKHTRFEHSIGVMNYAHKMLHSIIENGYIAYLRGDIAEDVQSFEGGIGVNLGELLHNNGDALKETFIELRLAALLHDIGHGPLSHLFDAFAPNIEEFMEIMCSDELAGADKEFIDNMGIVLFRFEEKQKKKGKSDVRIEHEHVSSYFAYKVLSKIDGISKEQIRNVLTILKPELELGTRKIKAFNRDVDVLPLLNDIVASAPIDCDRMDYLKRDSYFAGVPYGDYSESRVLKSMLAYVNNEGDLRLGLKQSGLHAVENFLQARYEMYVQVYGHKTNEACRAMLNFVAEEKGLTYTSWSKKQLTAKEFEELYISLSDEQFIDNLLSVLSRERKDTLQAVKDRDLWKRIYEFEEFIDEKDKVTEISKHFAESFITMKKEFGEGEFREFRDERFPLKDMDSGALLLEKSSRGYYVVSPQKIREGSQIISSLNNGLRILRVYSIDSENATTFKKYASKNILSKFIGVSDRV</sequence>
<dbReference type="Pfam" id="PF19276">
    <property type="entry name" value="HD_assoc_2"/>
    <property type="match status" value="1"/>
</dbReference>
<dbReference type="PANTHER" id="PTHR11373">
    <property type="entry name" value="DEOXYNUCLEOSIDE TRIPHOSPHATE TRIPHOSPHOHYDROLASE"/>
    <property type="match status" value="1"/>
</dbReference>
<dbReference type="GO" id="GO:0008832">
    <property type="term" value="F:dGTPase activity"/>
    <property type="evidence" value="ECO:0007669"/>
    <property type="project" value="TreeGrafter"/>
</dbReference>
<dbReference type="PANTHER" id="PTHR11373:SF4">
    <property type="entry name" value="DEOXYNUCLEOSIDE TRIPHOSPHATE TRIPHOSPHOHYDROLASE SAMHD1"/>
    <property type="match status" value="1"/>
</dbReference>
<dbReference type="RefSeq" id="WP_315746634.1">
    <property type="nucleotide sequence ID" value="NZ_JAVYAA010000005.1"/>
</dbReference>
<dbReference type="SUPFAM" id="SSF109604">
    <property type="entry name" value="HD-domain/PDEase-like"/>
    <property type="match status" value="1"/>
</dbReference>
<proteinExistence type="predicted"/>
<gene>
    <name evidence="2" type="ORF">RQP50_20985</name>
</gene>
<dbReference type="AlphaFoldDB" id="A0AAJ2K1U8"/>
<dbReference type="GO" id="GO:0006203">
    <property type="term" value="P:dGTP catabolic process"/>
    <property type="evidence" value="ECO:0007669"/>
    <property type="project" value="TreeGrafter"/>
</dbReference>
<dbReference type="Proteomes" id="UP001250538">
    <property type="component" value="Unassembled WGS sequence"/>
</dbReference>
<keyword evidence="3" id="KW-1185">Reference proteome</keyword>
<dbReference type="InterPro" id="IPR045509">
    <property type="entry name" value="HD_assoc_2"/>
</dbReference>
<evidence type="ECO:0000259" key="1">
    <source>
        <dbReference type="SMART" id="SM00471"/>
    </source>
</evidence>
<dbReference type="InterPro" id="IPR050135">
    <property type="entry name" value="dGTPase-like"/>
</dbReference>
<dbReference type="InterPro" id="IPR003607">
    <property type="entry name" value="HD/PDEase_dom"/>
</dbReference>
<dbReference type="Gene3D" id="1.10.3210.10">
    <property type="entry name" value="Hypothetical protein af1432"/>
    <property type="match status" value="1"/>
</dbReference>
<evidence type="ECO:0000313" key="3">
    <source>
        <dbReference type="Proteomes" id="UP001250538"/>
    </source>
</evidence>
<protein>
    <submittedName>
        <fullName evidence="2">HD domain-containing protein</fullName>
    </submittedName>
</protein>
<dbReference type="SMART" id="SM00471">
    <property type="entry name" value="HDc"/>
    <property type="match status" value="1"/>
</dbReference>
<dbReference type="EMBL" id="JAVYAA010000005">
    <property type="protein sequence ID" value="MDT8978714.1"/>
    <property type="molecule type" value="Genomic_DNA"/>
</dbReference>